<comment type="caution">
    <text evidence="2">The sequence shown here is derived from an EMBL/GenBank/DDBJ whole genome shotgun (WGS) entry which is preliminary data.</text>
</comment>
<dbReference type="EMBL" id="NFKK01000001">
    <property type="protein sequence ID" value="OUP54454.1"/>
    <property type="molecule type" value="Genomic_DNA"/>
</dbReference>
<gene>
    <name evidence="2" type="ORF">B5F17_00720</name>
</gene>
<dbReference type="PANTHER" id="PTHR43689">
    <property type="entry name" value="HYDROLASE"/>
    <property type="match status" value="1"/>
</dbReference>
<protein>
    <recommendedName>
        <fullName evidence="1">AB hydrolase-1 domain-containing protein</fullName>
    </recommendedName>
</protein>
<dbReference type="Proteomes" id="UP000195897">
    <property type="component" value="Unassembled WGS sequence"/>
</dbReference>
<dbReference type="PANTHER" id="PTHR43689:SF8">
    <property type="entry name" value="ALPHA_BETA-HYDROLASES SUPERFAMILY PROTEIN"/>
    <property type="match status" value="1"/>
</dbReference>
<dbReference type="InterPro" id="IPR029058">
    <property type="entry name" value="AB_hydrolase_fold"/>
</dbReference>
<dbReference type="AlphaFoldDB" id="A0A1Y4LCL7"/>
<dbReference type="SUPFAM" id="SSF53474">
    <property type="entry name" value="alpha/beta-Hydrolases"/>
    <property type="match status" value="1"/>
</dbReference>
<evidence type="ECO:0000259" key="1">
    <source>
        <dbReference type="Pfam" id="PF12697"/>
    </source>
</evidence>
<sequence length="228" mass="25754">MNQALRSKRFAGLFCIGKEGKTMNCLLLHGLGQQASAWDKVREHLPEQIHTEQPNLSEFFQDGTYDDLYREFASYCAQFDAPFALCGLSLGAVLALHYTLEHPQKVGALCLIAPQYRMPKRLMVMQDFIFRLLPASAFEETGLDRQQMRRLTRSMMQLDFTRKLQQIDIPVRILCGGKDRANQKAAQELASRVKTAELHWVAGVGHEVNEQAPARLAAELTDFLNSVG</sequence>
<accession>A0A1Y4LCL7</accession>
<organism evidence="2 3">
    <name type="scientific">Butyricicoccus pullicaecorum</name>
    <dbReference type="NCBI Taxonomy" id="501571"/>
    <lineage>
        <taxon>Bacteria</taxon>
        <taxon>Bacillati</taxon>
        <taxon>Bacillota</taxon>
        <taxon>Clostridia</taxon>
        <taxon>Eubacteriales</taxon>
        <taxon>Butyricicoccaceae</taxon>
        <taxon>Butyricicoccus</taxon>
    </lineage>
</organism>
<evidence type="ECO:0000313" key="3">
    <source>
        <dbReference type="Proteomes" id="UP000195897"/>
    </source>
</evidence>
<dbReference type="InterPro" id="IPR000073">
    <property type="entry name" value="AB_hydrolase_1"/>
</dbReference>
<name>A0A1Y4LCL7_9FIRM</name>
<reference evidence="3" key="1">
    <citation type="submission" date="2017-04" db="EMBL/GenBank/DDBJ databases">
        <title>Function of individual gut microbiota members based on whole genome sequencing of pure cultures obtained from chicken caecum.</title>
        <authorList>
            <person name="Medvecky M."/>
            <person name="Cejkova D."/>
            <person name="Polansky O."/>
            <person name="Karasova D."/>
            <person name="Kubasova T."/>
            <person name="Cizek A."/>
            <person name="Rychlik I."/>
        </authorList>
    </citation>
    <scope>NUCLEOTIDE SEQUENCE [LARGE SCALE GENOMIC DNA]</scope>
    <source>
        <strain evidence="3">An180</strain>
    </source>
</reference>
<dbReference type="Pfam" id="PF12697">
    <property type="entry name" value="Abhydrolase_6"/>
    <property type="match status" value="1"/>
</dbReference>
<feature type="domain" description="AB hydrolase-1" evidence="1">
    <location>
        <begin position="26"/>
        <end position="218"/>
    </location>
</feature>
<evidence type="ECO:0000313" key="2">
    <source>
        <dbReference type="EMBL" id="OUP54454.1"/>
    </source>
</evidence>
<dbReference type="Gene3D" id="3.40.50.1820">
    <property type="entry name" value="alpha/beta hydrolase"/>
    <property type="match status" value="1"/>
</dbReference>
<proteinExistence type="predicted"/>